<dbReference type="GO" id="GO:0000049">
    <property type="term" value="F:tRNA binding"/>
    <property type="evidence" value="ECO:0007669"/>
    <property type="project" value="UniProtKB-UniRule"/>
</dbReference>
<sequence length="418" mass="48054">MPSFRQYLIWFANEHIEFKLPEIESIVSLLNLDLQWIERYHKEPYVIIGLPSEDHARLIASRSVLTKCIVELWGRANSSEELHGKLKNLPEEFLRPYSSPTASFKFVVESFCKSLDSQEKLDKIEEFNYLPFEGPVKLNSPCNTFYLIEHYGIDQNNIPEKPVELFFGRWVLHTLVVDAQRRAIHQLSLKKRMFIGNTSMDAQLALIMANQAKITKGSLVLDPFVGTGSILVAAAYFGAYVVGTDIDYLVIHGKCKPTRAKQKKRRPDESVRANLKQYGLENQYLDVLVADASQPLWTNRILFDAIITDPPYGIREATEKIGTLKLECKIKEEHIANHIPSKVSYSLDHLFRDLLDLSVQLLRLGGRLVYWLPVNKEDYSEYNLPTHPCFKVVHNSEQLIAKHSSRRLITMEKISEPK</sequence>
<evidence type="ECO:0000256" key="2">
    <source>
        <dbReference type="ARBA" id="ARBA00022490"/>
    </source>
</evidence>
<organism evidence="18 19">
    <name type="scientific">Strigamia maritima</name>
    <name type="common">European centipede</name>
    <name type="synonym">Geophilus maritimus</name>
    <dbReference type="NCBI Taxonomy" id="126957"/>
    <lineage>
        <taxon>Eukaryota</taxon>
        <taxon>Metazoa</taxon>
        <taxon>Ecdysozoa</taxon>
        <taxon>Arthropoda</taxon>
        <taxon>Myriapoda</taxon>
        <taxon>Chilopoda</taxon>
        <taxon>Pleurostigmophora</taxon>
        <taxon>Geophilomorpha</taxon>
        <taxon>Linotaeniidae</taxon>
        <taxon>Strigamia</taxon>
    </lineage>
</organism>
<dbReference type="PROSITE" id="PS51627">
    <property type="entry name" value="SAM_MT_TRM11"/>
    <property type="match status" value="1"/>
</dbReference>
<dbReference type="EMBL" id="JH431261">
    <property type="status" value="NOT_ANNOTATED_CDS"/>
    <property type="molecule type" value="Genomic_DNA"/>
</dbReference>
<keyword evidence="5 15" id="KW-0808">Transferase</keyword>
<keyword evidence="2" id="KW-0963">Cytoplasm</keyword>
<evidence type="ECO:0000256" key="6">
    <source>
        <dbReference type="ARBA" id="ARBA00022691"/>
    </source>
</evidence>
<dbReference type="PIRSF" id="PIRSF017259">
    <property type="entry name" value="tRNA_mtfrase_TRM11"/>
    <property type="match status" value="1"/>
</dbReference>
<evidence type="ECO:0000256" key="7">
    <source>
        <dbReference type="ARBA" id="ARBA00022694"/>
    </source>
</evidence>
<dbReference type="EnsemblMetazoa" id="SMAR002918-RA">
    <property type="protein sequence ID" value="SMAR002918-PA"/>
    <property type="gene ID" value="SMAR002918"/>
</dbReference>
<dbReference type="SUPFAM" id="SSF53335">
    <property type="entry name" value="S-adenosyl-L-methionine-dependent methyltransferases"/>
    <property type="match status" value="1"/>
</dbReference>
<dbReference type="InterPro" id="IPR029063">
    <property type="entry name" value="SAM-dependent_MTases_sf"/>
</dbReference>
<evidence type="ECO:0000256" key="1">
    <source>
        <dbReference type="ARBA" id="ARBA00004496"/>
    </source>
</evidence>
<dbReference type="GO" id="GO:0032259">
    <property type="term" value="P:methylation"/>
    <property type="evidence" value="ECO:0007669"/>
    <property type="project" value="UniProtKB-UniRule"/>
</dbReference>
<evidence type="ECO:0000256" key="14">
    <source>
        <dbReference type="ARBA" id="ARBA00075308"/>
    </source>
</evidence>
<comment type="subcellular location">
    <subcellularLocation>
        <location evidence="1">Cytoplasm</location>
    </subcellularLocation>
</comment>
<reference evidence="19" key="1">
    <citation type="submission" date="2011-05" db="EMBL/GenBank/DDBJ databases">
        <authorList>
            <person name="Richards S.R."/>
            <person name="Qu J."/>
            <person name="Jiang H."/>
            <person name="Jhangiani S.N."/>
            <person name="Agravi P."/>
            <person name="Goodspeed R."/>
            <person name="Gross S."/>
            <person name="Mandapat C."/>
            <person name="Jackson L."/>
            <person name="Mathew T."/>
            <person name="Pu L."/>
            <person name="Thornton R."/>
            <person name="Saada N."/>
            <person name="Wilczek-Boney K.B."/>
            <person name="Lee S."/>
            <person name="Kovar C."/>
            <person name="Wu Y."/>
            <person name="Scherer S.E."/>
            <person name="Worley K.C."/>
            <person name="Muzny D.M."/>
            <person name="Gibbs R."/>
        </authorList>
    </citation>
    <scope>NUCLEOTIDE SEQUENCE</scope>
    <source>
        <strain evidence="19">Brora</strain>
    </source>
</reference>
<comment type="similarity">
    <text evidence="15">Belongs to the class I-like SAM-binding methyltransferase superfamily. TRM11 methyltransferase family.</text>
</comment>
<dbReference type="OMA" id="SCNLNRY"/>
<keyword evidence="7 15" id="KW-0819">tRNA processing</keyword>
<dbReference type="InterPro" id="IPR000241">
    <property type="entry name" value="RlmKL-like_Mtase"/>
</dbReference>
<evidence type="ECO:0000259" key="16">
    <source>
        <dbReference type="Pfam" id="PF01170"/>
    </source>
</evidence>
<dbReference type="InterPro" id="IPR016691">
    <property type="entry name" value="TRMT11"/>
</dbReference>
<comment type="function">
    <text evidence="10">Catalytic subunit of the TRMT11-TRM112 methyltransferase complex, that specifically mediates the S-adenosyl-L-methionine-dependent N(2)-methylation of guanosine nucleotide at position 10 (m2G10) in tRNAs. This is one of the major tRNA (guanine-N(2))-methyltransferases.</text>
</comment>
<evidence type="ECO:0000256" key="5">
    <source>
        <dbReference type="ARBA" id="ARBA00022679"/>
    </source>
</evidence>
<feature type="domain" description="tRNA (guanine(10)-N(2))-methyltransferase TRMT11 N-terminal" evidence="17">
    <location>
        <begin position="6"/>
        <end position="172"/>
    </location>
</feature>
<dbReference type="Gene3D" id="3.40.50.150">
    <property type="entry name" value="Vaccinia Virus protein VP39"/>
    <property type="match status" value="1"/>
</dbReference>
<reference evidence="18" key="2">
    <citation type="submission" date="2015-02" db="UniProtKB">
        <authorList>
            <consortium name="EnsemblMetazoa"/>
        </authorList>
    </citation>
    <scope>IDENTIFICATION</scope>
</reference>
<evidence type="ECO:0000256" key="10">
    <source>
        <dbReference type="ARBA" id="ARBA00056270"/>
    </source>
</evidence>
<dbReference type="eggNOG" id="KOG2671">
    <property type="taxonomic scope" value="Eukaryota"/>
</dbReference>
<evidence type="ECO:0000256" key="15">
    <source>
        <dbReference type="PROSITE-ProRule" id="PRU00959"/>
    </source>
</evidence>
<dbReference type="GO" id="GO:0008033">
    <property type="term" value="P:tRNA processing"/>
    <property type="evidence" value="ECO:0007669"/>
    <property type="project" value="UniProtKB-UniRule"/>
</dbReference>
<dbReference type="STRING" id="126957.T1IPG6"/>
<dbReference type="GO" id="GO:0160102">
    <property type="term" value="F:tRNA (guanine(10)-N2)-methyltransferase activity"/>
    <property type="evidence" value="ECO:0007669"/>
    <property type="project" value="UniProtKB-EC"/>
</dbReference>
<dbReference type="Proteomes" id="UP000014500">
    <property type="component" value="Unassembled WGS sequence"/>
</dbReference>
<dbReference type="HOGENOM" id="CLU_029646_0_0_1"/>
<comment type="catalytic activity">
    <reaction evidence="9">
        <text>guanosine(10) in tRNA + S-adenosyl-L-methionine = N(2)-methylguanosine(10) in tRNA + S-adenosyl-L-homocysteine + H(+)</text>
        <dbReference type="Rhea" id="RHEA:43128"/>
        <dbReference type="Rhea" id="RHEA-COMP:10355"/>
        <dbReference type="Rhea" id="RHEA-COMP:10357"/>
        <dbReference type="ChEBI" id="CHEBI:15378"/>
        <dbReference type="ChEBI" id="CHEBI:57856"/>
        <dbReference type="ChEBI" id="CHEBI:59789"/>
        <dbReference type="ChEBI" id="CHEBI:74269"/>
        <dbReference type="ChEBI" id="CHEBI:74481"/>
        <dbReference type="EC" id="2.1.1.214"/>
    </reaction>
    <physiologicalReaction direction="left-to-right" evidence="9">
        <dbReference type="Rhea" id="RHEA:43129"/>
    </physiologicalReaction>
</comment>
<evidence type="ECO:0000256" key="12">
    <source>
        <dbReference type="ARBA" id="ARBA00066937"/>
    </source>
</evidence>
<dbReference type="InterPro" id="IPR002052">
    <property type="entry name" value="DNA_methylase_N6_adenine_CS"/>
</dbReference>
<dbReference type="AlphaFoldDB" id="T1IPG6"/>
<evidence type="ECO:0000256" key="8">
    <source>
        <dbReference type="ARBA" id="ARBA00022884"/>
    </source>
</evidence>
<evidence type="ECO:0000313" key="19">
    <source>
        <dbReference type="Proteomes" id="UP000014500"/>
    </source>
</evidence>
<dbReference type="Pfam" id="PF01170">
    <property type="entry name" value="UPF0020"/>
    <property type="match status" value="1"/>
</dbReference>
<dbReference type="PROSITE" id="PS00092">
    <property type="entry name" value="N6_MTASE"/>
    <property type="match status" value="1"/>
</dbReference>
<dbReference type="PANTHER" id="PTHR13370:SF3">
    <property type="entry name" value="TRNA (GUANINE(10)-N2)-METHYLTRANSFERASE HOMOLOG"/>
    <property type="match status" value="1"/>
</dbReference>
<dbReference type="InterPro" id="IPR059073">
    <property type="entry name" value="TRMT11_N"/>
</dbReference>
<feature type="domain" description="Ribosomal RNA large subunit methyltransferase K/L-like methyltransferase" evidence="16">
    <location>
        <begin position="191"/>
        <end position="320"/>
    </location>
</feature>
<evidence type="ECO:0000256" key="9">
    <source>
        <dbReference type="ARBA" id="ARBA00050985"/>
    </source>
</evidence>
<dbReference type="GO" id="GO:0005737">
    <property type="term" value="C:cytoplasm"/>
    <property type="evidence" value="ECO:0007669"/>
    <property type="project" value="UniProtKB-SubCell"/>
</dbReference>
<dbReference type="CDD" id="cd02440">
    <property type="entry name" value="AdoMet_MTases"/>
    <property type="match status" value="1"/>
</dbReference>
<evidence type="ECO:0000259" key="17">
    <source>
        <dbReference type="Pfam" id="PF25904"/>
    </source>
</evidence>
<proteinExistence type="inferred from homology"/>
<protein>
    <recommendedName>
        <fullName evidence="13">tRNA (guanine(10)-N(2))-methyltransferase TRMT11</fullName>
        <ecNumber evidence="12">2.1.1.214</ecNumber>
    </recommendedName>
    <alternativeName>
        <fullName evidence="14">tRNA methyltransferase 11 homolog</fullName>
    </alternativeName>
</protein>
<keyword evidence="6 15" id="KW-0949">S-adenosyl-L-methionine</keyword>
<evidence type="ECO:0000256" key="13">
    <source>
        <dbReference type="ARBA" id="ARBA00067484"/>
    </source>
</evidence>
<evidence type="ECO:0000256" key="11">
    <source>
        <dbReference type="ARBA" id="ARBA00065434"/>
    </source>
</evidence>
<dbReference type="PANTHER" id="PTHR13370">
    <property type="entry name" value="RNA METHYLASE-RELATED"/>
    <property type="match status" value="1"/>
</dbReference>
<keyword evidence="8 15" id="KW-0694">RNA-binding</keyword>
<name>T1IPG6_STRMM</name>
<evidence type="ECO:0000313" key="18">
    <source>
        <dbReference type="EnsemblMetazoa" id="SMAR002918-PA"/>
    </source>
</evidence>
<dbReference type="PRINTS" id="PR00507">
    <property type="entry name" value="N12N6MTFRASE"/>
</dbReference>
<keyword evidence="3 15" id="KW-0820">tRNA-binding</keyword>
<dbReference type="Pfam" id="PF25904">
    <property type="entry name" value="Tmrp11_N"/>
    <property type="match status" value="1"/>
</dbReference>
<comment type="subunit">
    <text evidence="11">Part of the heterodimeric TRMT11-TRM112 methyltransferase complex; this complex forms an active tRNA methyltransferase, where TRMT112 acts as an activator of the catalytic subunit TRMT11.</text>
</comment>
<keyword evidence="19" id="KW-1185">Reference proteome</keyword>
<dbReference type="PhylomeDB" id="T1IPG6"/>
<dbReference type="EC" id="2.1.1.214" evidence="12"/>
<keyword evidence="4 15" id="KW-0489">Methyltransferase</keyword>
<dbReference type="GO" id="GO:0043527">
    <property type="term" value="C:tRNA methyltransferase complex"/>
    <property type="evidence" value="ECO:0007669"/>
    <property type="project" value="UniProtKB-ARBA"/>
</dbReference>
<accession>T1IPG6</accession>
<evidence type="ECO:0000256" key="3">
    <source>
        <dbReference type="ARBA" id="ARBA00022555"/>
    </source>
</evidence>
<evidence type="ECO:0000256" key="4">
    <source>
        <dbReference type="ARBA" id="ARBA00022603"/>
    </source>
</evidence>